<dbReference type="InterPro" id="IPR036259">
    <property type="entry name" value="MFS_trans_sf"/>
</dbReference>
<feature type="transmembrane region" description="Helical" evidence="6">
    <location>
        <begin position="135"/>
        <end position="153"/>
    </location>
</feature>
<feature type="transmembrane region" description="Helical" evidence="6">
    <location>
        <begin position="101"/>
        <end position="123"/>
    </location>
</feature>
<evidence type="ECO:0000256" key="2">
    <source>
        <dbReference type="ARBA" id="ARBA00022448"/>
    </source>
</evidence>
<evidence type="ECO:0000256" key="4">
    <source>
        <dbReference type="ARBA" id="ARBA00022989"/>
    </source>
</evidence>
<evidence type="ECO:0000256" key="5">
    <source>
        <dbReference type="ARBA" id="ARBA00023136"/>
    </source>
</evidence>
<feature type="transmembrane region" description="Helical" evidence="6">
    <location>
        <begin position="165"/>
        <end position="184"/>
    </location>
</feature>
<dbReference type="SUPFAM" id="SSF103473">
    <property type="entry name" value="MFS general substrate transporter"/>
    <property type="match status" value="1"/>
</dbReference>
<name>A0ABT2UQ25_9BACL</name>
<keyword evidence="3 6" id="KW-0812">Transmembrane</keyword>
<dbReference type="RefSeq" id="WP_262687583.1">
    <property type="nucleotide sequence ID" value="NZ_JAOQIO010000107.1"/>
</dbReference>
<feature type="transmembrane region" description="Helical" evidence="6">
    <location>
        <begin position="351"/>
        <end position="372"/>
    </location>
</feature>
<proteinExistence type="predicted"/>
<keyword evidence="4 6" id="KW-1133">Transmembrane helix</keyword>
<accession>A0ABT2UQ25</accession>
<gene>
    <name evidence="8" type="ORF">OB236_31955</name>
</gene>
<dbReference type="InterPro" id="IPR050327">
    <property type="entry name" value="Proton-linked_MCT"/>
</dbReference>
<comment type="subcellular location">
    <subcellularLocation>
        <location evidence="1">Cell membrane</location>
        <topology evidence="1">Multi-pass membrane protein</topology>
    </subcellularLocation>
</comment>
<evidence type="ECO:0000256" key="1">
    <source>
        <dbReference type="ARBA" id="ARBA00004651"/>
    </source>
</evidence>
<feature type="transmembrane region" description="Helical" evidence="6">
    <location>
        <begin position="77"/>
        <end position="95"/>
    </location>
</feature>
<evidence type="ECO:0000259" key="7">
    <source>
        <dbReference type="PROSITE" id="PS50850"/>
    </source>
</evidence>
<feature type="transmembrane region" description="Helical" evidence="6">
    <location>
        <begin position="384"/>
        <end position="403"/>
    </location>
</feature>
<dbReference type="InterPro" id="IPR020846">
    <property type="entry name" value="MFS_dom"/>
</dbReference>
<feature type="transmembrane region" description="Helical" evidence="6">
    <location>
        <begin position="7"/>
        <end position="28"/>
    </location>
</feature>
<evidence type="ECO:0000313" key="9">
    <source>
        <dbReference type="Proteomes" id="UP001652445"/>
    </source>
</evidence>
<keyword evidence="9" id="KW-1185">Reference proteome</keyword>
<protein>
    <submittedName>
        <fullName evidence="8">MFS transporter</fullName>
    </submittedName>
</protein>
<dbReference type="Proteomes" id="UP001652445">
    <property type="component" value="Unassembled WGS sequence"/>
</dbReference>
<evidence type="ECO:0000256" key="3">
    <source>
        <dbReference type="ARBA" id="ARBA00022692"/>
    </source>
</evidence>
<reference evidence="8 9" key="1">
    <citation type="submission" date="2022-09" db="EMBL/GenBank/DDBJ databases">
        <authorList>
            <person name="Han X.L."/>
            <person name="Wang Q."/>
            <person name="Lu T."/>
        </authorList>
    </citation>
    <scope>NUCLEOTIDE SEQUENCE [LARGE SCALE GENOMIC DNA]</scope>
    <source>
        <strain evidence="8 9">WQ 127069</strain>
    </source>
</reference>
<dbReference type="Pfam" id="PF07690">
    <property type="entry name" value="MFS_1"/>
    <property type="match status" value="1"/>
</dbReference>
<dbReference type="InterPro" id="IPR011701">
    <property type="entry name" value="MFS"/>
</dbReference>
<evidence type="ECO:0000313" key="8">
    <source>
        <dbReference type="EMBL" id="MCU6796750.1"/>
    </source>
</evidence>
<dbReference type="PANTHER" id="PTHR11360:SF284">
    <property type="entry name" value="EG:103B4.3 PROTEIN-RELATED"/>
    <property type="match status" value="1"/>
</dbReference>
<feature type="domain" description="Major facilitator superfamily (MFS) profile" evidence="7">
    <location>
        <begin position="11"/>
        <end position="408"/>
    </location>
</feature>
<comment type="caution">
    <text evidence="8">The sequence shown here is derived from an EMBL/GenBank/DDBJ whole genome shotgun (WGS) entry which is preliminary data.</text>
</comment>
<keyword evidence="5 6" id="KW-0472">Membrane</keyword>
<sequence>MLKEKNYAWMLIALLWLFSFFGSIGRFVQSYYQNDISEYLSVGRAFLGLTWSVNILISALCAPIGGLLVDKYGYKKIMLLTGLIGNIAILTVLYANTPVGYFIGFGVLSGLGGMNASSIYVLVADWFKNHRAKALMIASSASSLGLAVLTPIFVYYEEWLSWTKLYWILFVIGWGSIVFILFFVRTNRVEQGAEAEHHQDKTVPKELKLLENAKRWIPNFIQYCKNPTLVVVMIALFTCGFNMGTVERHFIAIQQVAHVHETVFASSLSLLGLLEIAGGLFFSFLIDRINRLLALSILYFTRIIAFGFLMMHFELSPILFSLLFGASYLGAIPGGILVATEAMKTSHKSMGLQTGVLILVHHLGGVFSGYLGGVNYDLFNNYDLLIAVDIGLTAFSAAAYYTIYKANRMKHSHGVSRELS</sequence>
<dbReference type="PANTHER" id="PTHR11360">
    <property type="entry name" value="MONOCARBOXYLATE TRANSPORTER"/>
    <property type="match status" value="1"/>
</dbReference>
<keyword evidence="2" id="KW-0813">Transport</keyword>
<feature type="transmembrane region" description="Helical" evidence="6">
    <location>
        <begin position="292"/>
        <end position="312"/>
    </location>
</feature>
<dbReference type="EMBL" id="JAOQIO010000107">
    <property type="protein sequence ID" value="MCU6796750.1"/>
    <property type="molecule type" value="Genomic_DNA"/>
</dbReference>
<feature type="transmembrane region" description="Helical" evidence="6">
    <location>
        <begin position="318"/>
        <end position="339"/>
    </location>
</feature>
<evidence type="ECO:0000256" key="6">
    <source>
        <dbReference type="SAM" id="Phobius"/>
    </source>
</evidence>
<dbReference type="PROSITE" id="PS50850">
    <property type="entry name" value="MFS"/>
    <property type="match status" value="1"/>
</dbReference>
<organism evidence="8 9">
    <name type="scientific">Paenibacillus baimaensis</name>
    <dbReference type="NCBI Taxonomy" id="2982185"/>
    <lineage>
        <taxon>Bacteria</taxon>
        <taxon>Bacillati</taxon>
        <taxon>Bacillota</taxon>
        <taxon>Bacilli</taxon>
        <taxon>Bacillales</taxon>
        <taxon>Paenibacillaceae</taxon>
        <taxon>Paenibacillus</taxon>
    </lineage>
</organism>
<feature type="transmembrane region" description="Helical" evidence="6">
    <location>
        <begin position="48"/>
        <end position="70"/>
    </location>
</feature>
<dbReference type="Gene3D" id="1.20.1250.20">
    <property type="entry name" value="MFS general substrate transporter like domains"/>
    <property type="match status" value="1"/>
</dbReference>
<feature type="transmembrane region" description="Helical" evidence="6">
    <location>
        <begin position="223"/>
        <end position="243"/>
    </location>
</feature>
<feature type="transmembrane region" description="Helical" evidence="6">
    <location>
        <begin position="263"/>
        <end position="285"/>
    </location>
</feature>